<sequence>MSVGTREPLQISHLKVFITDLVTKPEMYIITSTNSDMLPNEGNSCSELKSASSLVDAVLSPSNSGPLSCLSAVKLFKKPSWRYLVRKLALLNTISSCACVNRMA</sequence>
<dbReference type="Proteomes" id="UP001642540">
    <property type="component" value="Unassembled WGS sequence"/>
</dbReference>
<protein>
    <submittedName>
        <fullName evidence="1">Uncharacterized protein</fullName>
    </submittedName>
</protein>
<evidence type="ECO:0000313" key="2">
    <source>
        <dbReference type="Proteomes" id="UP001642540"/>
    </source>
</evidence>
<comment type="caution">
    <text evidence="1">The sequence shown here is derived from an EMBL/GenBank/DDBJ whole genome shotgun (WGS) entry which is preliminary data.</text>
</comment>
<dbReference type="EMBL" id="CAXLJM020000016">
    <property type="protein sequence ID" value="CAL8083586.1"/>
    <property type="molecule type" value="Genomic_DNA"/>
</dbReference>
<organism evidence="1 2">
    <name type="scientific">Orchesella dallaii</name>
    <dbReference type="NCBI Taxonomy" id="48710"/>
    <lineage>
        <taxon>Eukaryota</taxon>
        <taxon>Metazoa</taxon>
        <taxon>Ecdysozoa</taxon>
        <taxon>Arthropoda</taxon>
        <taxon>Hexapoda</taxon>
        <taxon>Collembola</taxon>
        <taxon>Entomobryomorpha</taxon>
        <taxon>Entomobryoidea</taxon>
        <taxon>Orchesellidae</taxon>
        <taxon>Orchesellinae</taxon>
        <taxon>Orchesella</taxon>
    </lineage>
</organism>
<accession>A0ABP1PZF2</accession>
<reference evidence="1 2" key="1">
    <citation type="submission" date="2024-08" db="EMBL/GenBank/DDBJ databases">
        <authorList>
            <person name="Cucini C."/>
            <person name="Frati F."/>
        </authorList>
    </citation>
    <scope>NUCLEOTIDE SEQUENCE [LARGE SCALE GENOMIC DNA]</scope>
</reference>
<gene>
    <name evidence="1" type="ORF">ODALV1_LOCUS5533</name>
</gene>
<name>A0ABP1PZF2_9HEXA</name>
<proteinExistence type="predicted"/>
<evidence type="ECO:0000313" key="1">
    <source>
        <dbReference type="EMBL" id="CAL8083586.1"/>
    </source>
</evidence>
<keyword evidence="2" id="KW-1185">Reference proteome</keyword>